<dbReference type="RefSeq" id="WP_396685766.1">
    <property type="nucleotide sequence ID" value="NZ_JBIRPU010000044.1"/>
</dbReference>
<protein>
    <submittedName>
        <fullName evidence="1">Tryptophan 7-halogenase</fullName>
    </submittedName>
</protein>
<dbReference type="Gene3D" id="3.50.50.60">
    <property type="entry name" value="FAD/NAD(P)-binding domain"/>
    <property type="match status" value="1"/>
</dbReference>
<accession>A0ABW7SWA9</accession>
<organism evidence="1 2">
    <name type="scientific">Micromonospora rubida</name>
    <dbReference type="NCBI Taxonomy" id="2697657"/>
    <lineage>
        <taxon>Bacteria</taxon>
        <taxon>Bacillati</taxon>
        <taxon>Actinomycetota</taxon>
        <taxon>Actinomycetes</taxon>
        <taxon>Micromonosporales</taxon>
        <taxon>Micromonosporaceae</taxon>
        <taxon>Micromonospora</taxon>
    </lineage>
</organism>
<dbReference type="InterPro" id="IPR036188">
    <property type="entry name" value="FAD/NAD-bd_sf"/>
</dbReference>
<dbReference type="InterPro" id="IPR006905">
    <property type="entry name" value="Flavin_halogenase"/>
</dbReference>
<dbReference type="Proteomes" id="UP001611075">
    <property type="component" value="Unassembled WGS sequence"/>
</dbReference>
<evidence type="ECO:0000313" key="1">
    <source>
        <dbReference type="EMBL" id="MFI0797079.1"/>
    </source>
</evidence>
<comment type="caution">
    <text evidence="1">The sequence shown here is derived from an EMBL/GenBank/DDBJ whole genome shotgun (WGS) entry which is preliminary data.</text>
</comment>
<dbReference type="Pfam" id="PF04820">
    <property type="entry name" value="Trp_halogenase"/>
    <property type="match status" value="1"/>
</dbReference>
<proteinExistence type="predicted"/>
<keyword evidence="2" id="KW-1185">Reference proteome</keyword>
<sequence>MEPRWCRPGPSDSKLLLCTHHRYQALGEPFLDMSDHLLCDSAVATALPHDDAARGIELYTSAIAMSSGWTWRIPVRHRLRVFQSGRDIQSP</sequence>
<dbReference type="EMBL" id="JBIRPU010000044">
    <property type="protein sequence ID" value="MFI0797079.1"/>
    <property type="molecule type" value="Genomic_DNA"/>
</dbReference>
<reference evidence="1 2" key="1">
    <citation type="submission" date="2024-10" db="EMBL/GenBank/DDBJ databases">
        <title>The Natural Products Discovery Center: Release of the First 8490 Sequenced Strains for Exploring Actinobacteria Biosynthetic Diversity.</title>
        <authorList>
            <person name="Kalkreuter E."/>
            <person name="Kautsar S.A."/>
            <person name="Yang D."/>
            <person name="Bader C.D."/>
            <person name="Teijaro C.N."/>
            <person name="Fluegel L."/>
            <person name="Davis C.M."/>
            <person name="Simpson J.R."/>
            <person name="Lauterbach L."/>
            <person name="Steele A.D."/>
            <person name="Gui C."/>
            <person name="Meng S."/>
            <person name="Li G."/>
            <person name="Viehrig K."/>
            <person name="Ye F."/>
            <person name="Su P."/>
            <person name="Kiefer A.F."/>
            <person name="Nichols A."/>
            <person name="Cepeda A.J."/>
            <person name="Yan W."/>
            <person name="Fan B."/>
            <person name="Jiang Y."/>
            <person name="Adhikari A."/>
            <person name="Zheng C.-J."/>
            <person name="Schuster L."/>
            <person name="Cowan T.M."/>
            <person name="Smanski M.J."/>
            <person name="Chevrette M.G."/>
            <person name="De Carvalho L.P.S."/>
            <person name="Shen B."/>
        </authorList>
    </citation>
    <scope>NUCLEOTIDE SEQUENCE [LARGE SCALE GENOMIC DNA]</scope>
    <source>
        <strain evidence="1 2">NPDC021253</strain>
    </source>
</reference>
<evidence type="ECO:0000313" key="2">
    <source>
        <dbReference type="Proteomes" id="UP001611075"/>
    </source>
</evidence>
<gene>
    <name evidence="1" type="ORF">ACH4OY_31025</name>
</gene>
<name>A0ABW7SWA9_9ACTN</name>